<keyword evidence="3" id="KW-1185">Reference proteome</keyword>
<sequence>MERRYAHTTPVNTNAMTATNETSTRPAILARLRLRARLSARRVSVGGATGPTASGSAWGRSTAGGFGGGVVGGGVVGGGVVGETGAASTAGKRVVGASSPGWESMSGGEERVGSSSVVRES</sequence>
<dbReference type="AlphaFoldDB" id="A0A917G4U5"/>
<comment type="caution">
    <text evidence="2">The sequence shown here is derived from an EMBL/GenBank/DDBJ whole genome shotgun (WGS) entry which is preliminary data.</text>
</comment>
<evidence type="ECO:0000313" key="2">
    <source>
        <dbReference type="EMBL" id="GGG22930.1"/>
    </source>
</evidence>
<dbReference type="Proteomes" id="UP000654257">
    <property type="component" value="Unassembled WGS sequence"/>
</dbReference>
<organism evidence="2 3">
    <name type="scientific">Rhodococcoides trifolii</name>
    <dbReference type="NCBI Taxonomy" id="908250"/>
    <lineage>
        <taxon>Bacteria</taxon>
        <taxon>Bacillati</taxon>
        <taxon>Actinomycetota</taxon>
        <taxon>Actinomycetes</taxon>
        <taxon>Mycobacteriales</taxon>
        <taxon>Nocardiaceae</taxon>
        <taxon>Rhodococcoides</taxon>
    </lineage>
</organism>
<reference evidence="2" key="1">
    <citation type="journal article" date="2014" name="Int. J. Syst. Evol. Microbiol.">
        <title>Complete genome sequence of Corynebacterium casei LMG S-19264T (=DSM 44701T), isolated from a smear-ripened cheese.</title>
        <authorList>
            <consortium name="US DOE Joint Genome Institute (JGI-PGF)"/>
            <person name="Walter F."/>
            <person name="Albersmeier A."/>
            <person name="Kalinowski J."/>
            <person name="Ruckert C."/>
        </authorList>
    </citation>
    <scope>NUCLEOTIDE SEQUENCE</scope>
    <source>
        <strain evidence="2">CCM 7905</strain>
    </source>
</reference>
<name>A0A917G4U5_9NOCA</name>
<protein>
    <submittedName>
        <fullName evidence="2">Uncharacterized protein</fullName>
    </submittedName>
</protein>
<gene>
    <name evidence="2" type="ORF">GCM10007304_40930</name>
</gene>
<evidence type="ECO:0000256" key="1">
    <source>
        <dbReference type="SAM" id="MobiDB-lite"/>
    </source>
</evidence>
<dbReference type="EMBL" id="BMCU01000005">
    <property type="protein sequence ID" value="GGG22930.1"/>
    <property type="molecule type" value="Genomic_DNA"/>
</dbReference>
<feature type="region of interest" description="Disordered" evidence="1">
    <location>
        <begin position="86"/>
        <end position="121"/>
    </location>
</feature>
<proteinExistence type="predicted"/>
<reference evidence="2" key="2">
    <citation type="submission" date="2020-09" db="EMBL/GenBank/DDBJ databases">
        <authorList>
            <person name="Sun Q."/>
            <person name="Sedlacek I."/>
        </authorList>
    </citation>
    <scope>NUCLEOTIDE SEQUENCE</scope>
    <source>
        <strain evidence="2">CCM 7905</strain>
    </source>
</reference>
<evidence type="ECO:0000313" key="3">
    <source>
        <dbReference type="Proteomes" id="UP000654257"/>
    </source>
</evidence>
<accession>A0A917G4U5</accession>